<reference evidence="1 2" key="1">
    <citation type="journal article" date="2023" name="G3 (Bethesda)">
        <title>A haplotype-resolved chromosome-scale genome for Quercus rubra L. provides insights into the genetics of adaptive traits for red oak species.</title>
        <authorList>
            <person name="Kapoor B."/>
            <person name="Jenkins J."/>
            <person name="Schmutz J."/>
            <person name="Zhebentyayeva T."/>
            <person name="Kuelheim C."/>
            <person name="Coggeshall M."/>
            <person name="Heim C."/>
            <person name="Lasky J.R."/>
            <person name="Leites L."/>
            <person name="Islam-Faridi N."/>
            <person name="Romero-Severson J."/>
            <person name="DeLeo V.L."/>
            <person name="Lucas S.M."/>
            <person name="Lazic D."/>
            <person name="Gailing O."/>
            <person name="Carlson J."/>
            <person name="Staton M."/>
        </authorList>
    </citation>
    <scope>NUCLEOTIDE SEQUENCE [LARGE SCALE GENOMIC DNA]</scope>
    <source>
        <strain evidence="1">Pseudo-F2</strain>
    </source>
</reference>
<keyword evidence="2" id="KW-1185">Reference proteome</keyword>
<evidence type="ECO:0008006" key="3">
    <source>
        <dbReference type="Google" id="ProtNLM"/>
    </source>
</evidence>
<dbReference type="SUPFAM" id="SSF81383">
    <property type="entry name" value="F-box domain"/>
    <property type="match status" value="1"/>
</dbReference>
<name>A0AAN7FLA7_QUERU</name>
<organism evidence="1 2">
    <name type="scientific">Quercus rubra</name>
    <name type="common">Northern red oak</name>
    <name type="synonym">Quercus borealis</name>
    <dbReference type="NCBI Taxonomy" id="3512"/>
    <lineage>
        <taxon>Eukaryota</taxon>
        <taxon>Viridiplantae</taxon>
        <taxon>Streptophyta</taxon>
        <taxon>Embryophyta</taxon>
        <taxon>Tracheophyta</taxon>
        <taxon>Spermatophyta</taxon>
        <taxon>Magnoliopsida</taxon>
        <taxon>eudicotyledons</taxon>
        <taxon>Gunneridae</taxon>
        <taxon>Pentapetalae</taxon>
        <taxon>rosids</taxon>
        <taxon>fabids</taxon>
        <taxon>Fagales</taxon>
        <taxon>Fagaceae</taxon>
        <taxon>Quercus</taxon>
    </lineage>
</organism>
<gene>
    <name evidence="1" type="ORF">RGQ29_016778</name>
</gene>
<evidence type="ECO:0000313" key="1">
    <source>
        <dbReference type="EMBL" id="KAK4592370.1"/>
    </source>
</evidence>
<dbReference type="PANTHER" id="PTHR31672">
    <property type="entry name" value="BNACNNG10540D PROTEIN"/>
    <property type="match status" value="1"/>
</dbReference>
<accession>A0AAN7FLA7</accession>
<dbReference type="PANTHER" id="PTHR31672:SF13">
    <property type="entry name" value="F-BOX PROTEIN CPR30-LIKE"/>
    <property type="match status" value="1"/>
</dbReference>
<comment type="caution">
    <text evidence="1">The sequence shown here is derived from an EMBL/GenBank/DDBJ whole genome shotgun (WGS) entry which is preliminary data.</text>
</comment>
<dbReference type="AlphaFoldDB" id="A0AAN7FLA7"/>
<proteinExistence type="predicted"/>
<sequence>MARNIEKKISKKVFFFTELFTDTELCSTNISIHEELLEEILPRLPVKPLTRFRCVQKSWFTTLLQNPTFIAKHLLLQQTNPNPSLFFKSFDLTLLSLHPPPHLDDDDNYQNVPINLNLKDMGMKKHRFCDLIGCINGIICFGDYHNFFHVYSLNADFWAQIIDTTIHHSDIRLFSRFEGFYFNGVHYWNDFLDYGDTNELGQACDCEIVLAFDMSRDVFRVIRFPDEVFPVGDASCMNKDFAMFNDCPAFIVYKDGHIMTEKYFDIWVMHEYGVEDSWTKQLVVGPLLRVHRTLPFAKNGELLLLGDHYTHNALLKYNIGSQEIKILQPTNFPRSFSLVSFTRRNVF</sequence>
<dbReference type="Proteomes" id="UP001324115">
    <property type="component" value="Unassembled WGS sequence"/>
</dbReference>
<dbReference type="InterPro" id="IPR050796">
    <property type="entry name" value="SCF_F-box_component"/>
</dbReference>
<dbReference type="EMBL" id="JAXUIC010000004">
    <property type="protein sequence ID" value="KAK4592370.1"/>
    <property type="molecule type" value="Genomic_DNA"/>
</dbReference>
<evidence type="ECO:0000313" key="2">
    <source>
        <dbReference type="Proteomes" id="UP001324115"/>
    </source>
</evidence>
<protein>
    <recommendedName>
        <fullName evidence="3">F-box domain-containing protein</fullName>
    </recommendedName>
</protein>
<dbReference type="InterPro" id="IPR036047">
    <property type="entry name" value="F-box-like_dom_sf"/>
</dbReference>